<protein>
    <recommendedName>
        <fullName evidence="3">F-box domain-containing protein</fullName>
    </recommendedName>
</protein>
<name>A0A084AT76_STACB</name>
<sequence>MALTALPREIRLNIFEFVVFSSSEPPVSPAVGQESRKCVPGVPGIWQAPENNPAKELLLVNKQIRDETQYLLGHMPSVYHVDVMYVKECGLWPTWTLPCPPRTRYIDQVHATFRLFEPTEDLDPRFNNSLVVRPGTSSSPTGVWAFWQLLAFVFKFGPRRIQETDSPRSEGLTYIVKDIIIDVAAPTDGASHLSIMVDDKAIHEDSELYSAMLFGDLSAAPERRLADFISSLLDLITNLDFSSINAGMIVYENIVRSVTVLINGEEFKRYDVDELYKVQHVDYWGESPERIAERQEKYAIWRTWLDDRRHRMQQGLTLGDDRPYNGIV</sequence>
<keyword evidence="2" id="KW-1185">Reference proteome</keyword>
<dbReference type="EMBL" id="KL648574">
    <property type="protein sequence ID" value="KEY68505.1"/>
    <property type="molecule type" value="Genomic_DNA"/>
</dbReference>
<reference evidence="1 2" key="1">
    <citation type="journal article" date="2014" name="BMC Genomics">
        <title>Comparative genome sequencing reveals chemotype-specific gene clusters in the toxigenic black mold Stachybotrys.</title>
        <authorList>
            <person name="Semeiks J."/>
            <person name="Borek D."/>
            <person name="Otwinowski Z."/>
            <person name="Grishin N.V."/>
        </authorList>
    </citation>
    <scope>NUCLEOTIDE SEQUENCE [LARGE SCALE GENOMIC DNA]</scope>
    <source>
        <strain evidence="2">CBS 109288 / IBT 7711</strain>
    </source>
</reference>
<dbReference type="HOGENOM" id="CLU_057190_0_0_1"/>
<proteinExistence type="predicted"/>
<evidence type="ECO:0000313" key="1">
    <source>
        <dbReference type="EMBL" id="KEY68505.1"/>
    </source>
</evidence>
<dbReference type="AlphaFoldDB" id="A0A084AT76"/>
<evidence type="ECO:0000313" key="2">
    <source>
        <dbReference type="Proteomes" id="UP000028045"/>
    </source>
</evidence>
<gene>
    <name evidence="1" type="ORF">S7711_08358</name>
</gene>
<dbReference type="Proteomes" id="UP000028045">
    <property type="component" value="Unassembled WGS sequence"/>
</dbReference>
<dbReference type="OrthoDB" id="2823490at2759"/>
<accession>A0A084AT76</accession>
<evidence type="ECO:0008006" key="3">
    <source>
        <dbReference type="Google" id="ProtNLM"/>
    </source>
</evidence>
<organism evidence="1 2">
    <name type="scientific">Stachybotrys chartarum (strain CBS 109288 / IBT 7711)</name>
    <name type="common">Toxic black mold</name>
    <name type="synonym">Stilbospora chartarum</name>
    <dbReference type="NCBI Taxonomy" id="1280523"/>
    <lineage>
        <taxon>Eukaryota</taxon>
        <taxon>Fungi</taxon>
        <taxon>Dikarya</taxon>
        <taxon>Ascomycota</taxon>
        <taxon>Pezizomycotina</taxon>
        <taxon>Sordariomycetes</taxon>
        <taxon>Hypocreomycetidae</taxon>
        <taxon>Hypocreales</taxon>
        <taxon>Stachybotryaceae</taxon>
        <taxon>Stachybotrys</taxon>
    </lineage>
</organism>